<reference evidence="2" key="1">
    <citation type="submission" date="2017-02" db="UniProtKB">
        <authorList>
            <consortium name="WormBaseParasite"/>
        </authorList>
    </citation>
    <scope>IDENTIFICATION</scope>
</reference>
<sequence length="33" mass="3678">MPVKERCTEAVVAITVVIAEITSAKIQHRSRIQ</sequence>
<dbReference type="AlphaFoldDB" id="A0A0M3I5X5"/>
<protein>
    <submittedName>
        <fullName evidence="2">Uncharacterized protein</fullName>
    </submittedName>
</protein>
<dbReference type="WBParaSite" id="ALUE_0001239001-mRNA-1">
    <property type="protein sequence ID" value="ALUE_0001239001-mRNA-1"/>
    <property type="gene ID" value="ALUE_0001239001"/>
</dbReference>
<keyword evidence="1" id="KW-1185">Reference proteome</keyword>
<evidence type="ECO:0000313" key="2">
    <source>
        <dbReference type="WBParaSite" id="ALUE_0001239001-mRNA-1"/>
    </source>
</evidence>
<accession>A0A0M3I5X5</accession>
<dbReference type="Proteomes" id="UP000036681">
    <property type="component" value="Unplaced"/>
</dbReference>
<proteinExistence type="predicted"/>
<name>A0A0M3I5X5_ASCLU</name>
<organism evidence="1 2">
    <name type="scientific">Ascaris lumbricoides</name>
    <name type="common">Giant roundworm</name>
    <dbReference type="NCBI Taxonomy" id="6252"/>
    <lineage>
        <taxon>Eukaryota</taxon>
        <taxon>Metazoa</taxon>
        <taxon>Ecdysozoa</taxon>
        <taxon>Nematoda</taxon>
        <taxon>Chromadorea</taxon>
        <taxon>Rhabditida</taxon>
        <taxon>Spirurina</taxon>
        <taxon>Ascaridomorpha</taxon>
        <taxon>Ascaridoidea</taxon>
        <taxon>Ascarididae</taxon>
        <taxon>Ascaris</taxon>
    </lineage>
</organism>
<evidence type="ECO:0000313" key="1">
    <source>
        <dbReference type="Proteomes" id="UP000036681"/>
    </source>
</evidence>